<evidence type="ECO:0000313" key="2">
    <source>
        <dbReference type="EMBL" id="QKF93593.1"/>
    </source>
</evidence>
<organism evidence="2 3">
    <name type="scientific">Fadolivirus FV1/VV64</name>
    <dbReference type="NCBI Taxonomy" id="3070911"/>
    <lineage>
        <taxon>Viruses</taxon>
        <taxon>Varidnaviria</taxon>
        <taxon>Bamfordvirae</taxon>
        <taxon>Nucleocytoviricota</taxon>
        <taxon>Megaviricetes</taxon>
        <taxon>Imitervirales</taxon>
        <taxon>Mimiviridae</taxon>
        <taxon>Klosneuvirinae</taxon>
        <taxon>Fadolivirus</taxon>
        <taxon>Fadolivirus algeromassiliense</taxon>
    </lineage>
</organism>
<protein>
    <submittedName>
        <fullName evidence="2">Euykaryotic ethanolamine kinase</fullName>
    </submittedName>
</protein>
<dbReference type="PANTHER" id="PTHR22603:SF66">
    <property type="entry name" value="ETHANOLAMINE KINASE"/>
    <property type="match status" value="1"/>
</dbReference>
<dbReference type="GO" id="GO:0004305">
    <property type="term" value="F:ethanolamine kinase activity"/>
    <property type="evidence" value="ECO:0007669"/>
    <property type="project" value="TreeGrafter"/>
</dbReference>
<dbReference type="InterPro" id="IPR011009">
    <property type="entry name" value="Kinase-like_dom_sf"/>
</dbReference>
<keyword evidence="2" id="KW-0808">Transferase</keyword>
<proteinExistence type="predicted"/>
<dbReference type="GO" id="GO:0004672">
    <property type="term" value="F:protein kinase activity"/>
    <property type="evidence" value="ECO:0007669"/>
    <property type="project" value="InterPro"/>
</dbReference>
<dbReference type="InterPro" id="IPR000719">
    <property type="entry name" value="Prot_kinase_dom"/>
</dbReference>
<dbReference type="PANTHER" id="PTHR22603">
    <property type="entry name" value="CHOLINE/ETHANOALAMINE KINASE"/>
    <property type="match status" value="1"/>
</dbReference>
<gene>
    <name evidence="2" type="ORF">Fadolivirus_1_135</name>
</gene>
<dbReference type="Gene3D" id="3.30.200.20">
    <property type="entry name" value="Phosphorylase Kinase, domain 1"/>
    <property type="match status" value="1"/>
</dbReference>
<name>A0A7D3UQ96_9VIRU</name>
<reference evidence="2 3" key="1">
    <citation type="submission" date="2020-04" db="EMBL/GenBank/DDBJ databases">
        <title>Advantages and limits of metagenomic assembly and binning of a giant virus.</title>
        <authorList>
            <person name="Schulz F."/>
            <person name="Andreani J."/>
            <person name="Francis R."/>
            <person name="Boudjemaa H."/>
            <person name="Bou Khalil J.Y."/>
            <person name="Lee J."/>
            <person name="La Scola B."/>
            <person name="Woyke T."/>
        </authorList>
    </citation>
    <scope>NUCLEOTIDE SEQUENCE [LARGE SCALE GENOMIC DNA]</scope>
    <source>
        <strain evidence="2 3">FV1/VV64</strain>
    </source>
</reference>
<dbReference type="SUPFAM" id="SSF56112">
    <property type="entry name" value="Protein kinase-like (PK-like)"/>
    <property type="match status" value="1"/>
</dbReference>
<dbReference type="Gene3D" id="3.90.1200.10">
    <property type="match status" value="1"/>
</dbReference>
<dbReference type="Proteomes" id="UP001162001">
    <property type="component" value="Segment"/>
</dbReference>
<keyword evidence="2" id="KW-0418">Kinase</keyword>
<keyword evidence="3" id="KW-1185">Reference proteome</keyword>
<evidence type="ECO:0000259" key="1">
    <source>
        <dbReference type="PROSITE" id="PS50011"/>
    </source>
</evidence>
<dbReference type="PROSITE" id="PS50011">
    <property type="entry name" value="PROTEIN_KINASE_DOM"/>
    <property type="match status" value="1"/>
</dbReference>
<dbReference type="Pfam" id="PF01633">
    <property type="entry name" value="Choline_kinase"/>
    <property type="match status" value="1"/>
</dbReference>
<dbReference type="EMBL" id="MT418680">
    <property type="protein sequence ID" value="QKF93593.1"/>
    <property type="molecule type" value="Genomic_DNA"/>
</dbReference>
<accession>A0A7D3UQ96</accession>
<sequence length="283" mass="33942">MNIQSISGGVSNDIYLIEGKSILRIYGQSRNDLIDEDNELKIVRHLGHQHKIAPKILFEFIGGRLEEYIDNCRNLNIEDLQDEKFRNKLLKKLKLIHNTEINNLDKTPLLIKNINEWTDKAKQVNLHHEFDDLFKLKDFLIDQLNHFKKETLGIKLCHNDLQKNNILVSNKKMRLIDFEYAGYNFVEFEIANFLSELNFTYNDTDFEYVDNRNDELYKQICNEYAYDEIEGIKLYNNITFFMVCSHYLWIMWAIIKNHIENNSFKYIKYAQYRLNLLKNIHSW</sequence>
<dbReference type="GO" id="GO:0005524">
    <property type="term" value="F:ATP binding"/>
    <property type="evidence" value="ECO:0007669"/>
    <property type="project" value="InterPro"/>
</dbReference>
<evidence type="ECO:0000313" key="3">
    <source>
        <dbReference type="Proteomes" id="UP001162001"/>
    </source>
</evidence>
<dbReference type="GO" id="GO:0006646">
    <property type="term" value="P:phosphatidylethanolamine biosynthetic process"/>
    <property type="evidence" value="ECO:0007669"/>
    <property type="project" value="TreeGrafter"/>
</dbReference>
<feature type="domain" description="Protein kinase" evidence="1">
    <location>
        <begin position="1"/>
        <end position="283"/>
    </location>
</feature>